<dbReference type="KEGG" id="psw:LK03_16555"/>
<name>A0A089YGE0_9PSED</name>
<evidence type="ECO:0000256" key="1">
    <source>
        <dbReference type="SAM" id="Phobius"/>
    </source>
</evidence>
<keyword evidence="1" id="KW-0812">Transmembrane</keyword>
<dbReference type="STRING" id="157783.LK03_16555"/>
<sequence length="249" mass="27612">MNWEKVGKTLAGVLLALLCIAALFLLFRDNARLEADLTYQTLTYPSQFSERITQTNDALKYEQLYDRARSISDNTLSHEQLDKLVDLAQAPYRRLFAKPFEAGLVDHRTGLFITLHNAGDTPIKDVRIRLPAKGLVQVRDEAGNDTLLEAATSSVDIPLIGPQAQTRVWIYFDGDYGQITQAGARISHADGDTEVRVHEAFAGLQASVARYAVELIVALGWLLLTLFGLGYICLLQHRALAAKNKSGRD</sequence>
<dbReference type="AlphaFoldDB" id="A0A089YGE0"/>
<keyword evidence="1" id="KW-1133">Transmembrane helix</keyword>
<reference evidence="2 3" key="1">
    <citation type="submission" date="2014-09" db="EMBL/GenBank/DDBJ databases">
        <authorList>
            <person name="Chan K.-G."/>
        </authorList>
    </citation>
    <scope>NUCLEOTIDE SEQUENCE [LARGE SCALE GENOMIC DNA]</scope>
    <source>
        <strain evidence="2 3">ND07</strain>
    </source>
</reference>
<gene>
    <name evidence="2" type="ORF">LK03_16555</name>
</gene>
<keyword evidence="1" id="KW-0472">Membrane</keyword>
<dbReference type="eggNOG" id="ENOG502ZQEK">
    <property type="taxonomic scope" value="Bacteria"/>
</dbReference>
<evidence type="ECO:0000313" key="2">
    <source>
        <dbReference type="EMBL" id="AIR90778.1"/>
    </source>
</evidence>
<dbReference type="EMBL" id="CP009455">
    <property type="protein sequence ID" value="AIR90778.1"/>
    <property type="molecule type" value="Genomic_DNA"/>
</dbReference>
<organism evidence="2 3">
    <name type="scientific">Pseudomonas cremoricolorata</name>
    <dbReference type="NCBI Taxonomy" id="157783"/>
    <lineage>
        <taxon>Bacteria</taxon>
        <taxon>Pseudomonadati</taxon>
        <taxon>Pseudomonadota</taxon>
        <taxon>Gammaproteobacteria</taxon>
        <taxon>Pseudomonadales</taxon>
        <taxon>Pseudomonadaceae</taxon>
        <taxon>Pseudomonas</taxon>
    </lineage>
</organism>
<evidence type="ECO:0000313" key="3">
    <source>
        <dbReference type="Proteomes" id="UP000029493"/>
    </source>
</evidence>
<dbReference type="Proteomes" id="UP000029493">
    <property type="component" value="Chromosome"/>
</dbReference>
<accession>A0A089YGE0</accession>
<feature type="transmembrane region" description="Helical" evidence="1">
    <location>
        <begin position="215"/>
        <end position="235"/>
    </location>
</feature>
<protein>
    <submittedName>
        <fullName evidence="2">Uncharacterized protein</fullName>
    </submittedName>
</protein>
<proteinExistence type="predicted"/>
<dbReference type="RefSeq" id="WP_038413414.1">
    <property type="nucleotide sequence ID" value="NZ_CP009455.1"/>
</dbReference>
<keyword evidence="3" id="KW-1185">Reference proteome</keyword>
<dbReference type="OrthoDB" id="7024966at2"/>